<evidence type="ECO:0000256" key="7">
    <source>
        <dbReference type="ARBA" id="ARBA00022454"/>
    </source>
</evidence>
<dbReference type="InterPro" id="IPR003084">
    <property type="entry name" value="HDAC_I/II"/>
</dbReference>
<dbReference type="GO" id="GO:0005694">
    <property type="term" value="C:chromosome"/>
    <property type="evidence" value="ECO:0007669"/>
    <property type="project" value="UniProtKB-SubCell"/>
</dbReference>
<evidence type="ECO:0000256" key="16">
    <source>
        <dbReference type="ARBA" id="ARBA00040347"/>
    </source>
</evidence>
<dbReference type="GO" id="GO:0005634">
    <property type="term" value="C:nucleus"/>
    <property type="evidence" value="ECO:0007669"/>
    <property type="project" value="UniProtKB-SubCell"/>
</dbReference>
<feature type="region of interest" description="Disordered" evidence="22">
    <location>
        <begin position="338"/>
        <end position="362"/>
    </location>
</feature>
<keyword evidence="9" id="KW-0678">Repressor</keyword>
<evidence type="ECO:0000256" key="14">
    <source>
        <dbReference type="ARBA" id="ARBA00023163"/>
    </source>
</evidence>
<keyword evidence="14" id="KW-0804">Transcription</keyword>
<evidence type="ECO:0000256" key="8">
    <source>
        <dbReference type="ARBA" id="ARBA00022490"/>
    </source>
</evidence>
<evidence type="ECO:0000256" key="12">
    <source>
        <dbReference type="ARBA" id="ARBA00022853"/>
    </source>
</evidence>
<keyword evidence="15" id="KW-0539">Nucleus</keyword>
<dbReference type="PANTHER" id="PTHR10625">
    <property type="entry name" value="HISTONE DEACETYLASE HDAC1-RELATED"/>
    <property type="match status" value="1"/>
</dbReference>
<evidence type="ECO:0000256" key="22">
    <source>
        <dbReference type="SAM" id="MobiDB-lite"/>
    </source>
</evidence>
<evidence type="ECO:0000256" key="3">
    <source>
        <dbReference type="ARBA" id="ARBA00004286"/>
    </source>
</evidence>
<dbReference type="SUPFAM" id="SSF52768">
    <property type="entry name" value="Arginase/deacetylase"/>
    <property type="match status" value="1"/>
</dbReference>
<organism evidence="24 25">
    <name type="scientific">Mytilus edulis</name>
    <name type="common">Blue mussel</name>
    <dbReference type="NCBI Taxonomy" id="6550"/>
    <lineage>
        <taxon>Eukaryota</taxon>
        <taxon>Metazoa</taxon>
        <taxon>Spiralia</taxon>
        <taxon>Lophotrochozoa</taxon>
        <taxon>Mollusca</taxon>
        <taxon>Bivalvia</taxon>
        <taxon>Autobranchia</taxon>
        <taxon>Pteriomorphia</taxon>
        <taxon>Mytilida</taxon>
        <taxon>Mytiloidea</taxon>
        <taxon>Mytilidae</taxon>
        <taxon>Mytilinae</taxon>
        <taxon>Mytilus</taxon>
    </lineage>
</organism>
<evidence type="ECO:0000256" key="20">
    <source>
        <dbReference type="ARBA" id="ARBA00049193"/>
    </source>
</evidence>
<feature type="compositionally biased region" description="Polar residues" evidence="22">
    <location>
        <begin position="295"/>
        <end position="305"/>
    </location>
</feature>
<dbReference type="PANTHER" id="PTHR10625:SF14">
    <property type="entry name" value="HISTONE DEACETYLASE 8"/>
    <property type="match status" value="1"/>
</dbReference>
<dbReference type="InterPro" id="IPR000286">
    <property type="entry name" value="HDACs"/>
</dbReference>
<comment type="cofactor">
    <cofactor evidence="1">
        <name>a divalent metal cation</name>
        <dbReference type="ChEBI" id="CHEBI:60240"/>
    </cofactor>
</comment>
<dbReference type="InterPro" id="IPR023696">
    <property type="entry name" value="Ureohydrolase_dom_sf"/>
</dbReference>
<feature type="domain" description="Histone deacetylase" evidence="23">
    <location>
        <begin position="392"/>
        <end position="678"/>
    </location>
</feature>
<evidence type="ECO:0000313" key="24">
    <source>
        <dbReference type="EMBL" id="CAG2220212.1"/>
    </source>
</evidence>
<keyword evidence="7" id="KW-0158">Chromosome</keyword>
<evidence type="ECO:0000256" key="11">
    <source>
        <dbReference type="ARBA" id="ARBA00022801"/>
    </source>
</evidence>
<reference evidence="24" key="1">
    <citation type="submission" date="2021-03" db="EMBL/GenBank/DDBJ databases">
        <authorList>
            <person name="Bekaert M."/>
        </authorList>
    </citation>
    <scope>NUCLEOTIDE SEQUENCE</scope>
</reference>
<keyword evidence="11 24" id="KW-0378">Hydrolase</keyword>
<evidence type="ECO:0000256" key="17">
    <source>
        <dbReference type="ARBA" id="ARBA00041964"/>
    </source>
</evidence>
<evidence type="ECO:0000256" key="1">
    <source>
        <dbReference type="ARBA" id="ARBA00001968"/>
    </source>
</evidence>
<feature type="region of interest" description="Disordered" evidence="22">
    <location>
        <begin position="1"/>
        <end position="37"/>
    </location>
</feature>
<evidence type="ECO:0000313" key="25">
    <source>
        <dbReference type="Proteomes" id="UP000683360"/>
    </source>
</evidence>
<accession>A0A8S3SHG6</accession>
<dbReference type="InterPro" id="IPR023801">
    <property type="entry name" value="His_deacetylse_dom"/>
</dbReference>
<evidence type="ECO:0000256" key="21">
    <source>
        <dbReference type="ARBA" id="ARBA00049416"/>
    </source>
</evidence>
<dbReference type="InterPro" id="IPR037138">
    <property type="entry name" value="His_deacetylse_dom_sf"/>
</dbReference>
<feature type="region of interest" description="Disordered" evidence="22">
    <location>
        <begin position="54"/>
        <end position="73"/>
    </location>
</feature>
<keyword evidence="25" id="KW-1185">Reference proteome</keyword>
<evidence type="ECO:0000256" key="6">
    <source>
        <dbReference type="ARBA" id="ARBA00012111"/>
    </source>
</evidence>
<gene>
    <name evidence="24" type="ORF">MEDL_33707</name>
</gene>
<comment type="caution">
    <text evidence="24">The sequence shown here is derived from an EMBL/GenBank/DDBJ whole genome shotgun (WGS) entry which is preliminary data.</text>
</comment>
<protein>
    <recommendedName>
        <fullName evidence="16">Histone deacetylase 8</fullName>
        <ecNumber evidence="6">3.5.1.98</ecNumber>
    </recommendedName>
    <alternativeName>
        <fullName evidence="17">Protein deacetylase HDAC8</fullName>
    </alternativeName>
    <alternativeName>
        <fullName evidence="18">Protein decrotonylase HDAC8</fullName>
    </alternativeName>
</protein>
<comment type="subcellular location">
    <subcellularLocation>
        <location evidence="3">Chromosome</location>
    </subcellularLocation>
    <subcellularLocation>
        <location evidence="4">Cytoplasm</location>
    </subcellularLocation>
    <subcellularLocation>
        <location evidence="2">Nucleus</location>
    </subcellularLocation>
</comment>
<evidence type="ECO:0000256" key="19">
    <source>
        <dbReference type="ARBA" id="ARBA00049136"/>
    </source>
</evidence>
<feature type="region of interest" description="Disordered" evidence="22">
    <location>
        <begin position="278"/>
        <end position="316"/>
    </location>
</feature>
<evidence type="ECO:0000256" key="5">
    <source>
        <dbReference type="ARBA" id="ARBA00006457"/>
    </source>
</evidence>
<dbReference type="AlphaFoldDB" id="A0A8S3SHG6"/>
<dbReference type="EC" id="3.5.1.98" evidence="6"/>
<comment type="similarity">
    <text evidence="5">Belongs to the histone deacetylase family. HD type 1 subfamily.</text>
</comment>
<proteinExistence type="inferred from homology"/>
<feature type="compositionally biased region" description="Basic and acidic residues" evidence="22">
    <location>
        <begin position="8"/>
        <end position="28"/>
    </location>
</feature>
<evidence type="ECO:0000259" key="23">
    <source>
        <dbReference type="Pfam" id="PF00850"/>
    </source>
</evidence>
<evidence type="ECO:0000256" key="10">
    <source>
        <dbReference type="ARBA" id="ARBA00022723"/>
    </source>
</evidence>
<dbReference type="GO" id="GO:0046872">
    <property type="term" value="F:metal ion binding"/>
    <property type="evidence" value="ECO:0007669"/>
    <property type="project" value="UniProtKB-KW"/>
</dbReference>
<evidence type="ECO:0000256" key="15">
    <source>
        <dbReference type="ARBA" id="ARBA00023242"/>
    </source>
</evidence>
<evidence type="ECO:0000256" key="13">
    <source>
        <dbReference type="ARBA" id="ARBA00023015"/>
    </source>
</evidence>
<feature type="compositionally biased region" description="Basic and acidic residues" evidence="22">
    <location>
        <begin position="350"/>
        <end position="362"/>
    </location>
</feature>
<dbReference type="GO" id="GO:0005737">
    <property type="term" value="C:cytoplasm"/>
    <property type="evidence" value="ECO:0007669"/>
    <property type="project" value="UniProtKB-SubCell"/>
</dbReference>
<dbReference type="Gene3D" id="3.40.800.20">
    <property type="entry name" value="Histone deacetylase domain"/>
    <property type="match status" value="1"/>
</dbReference>
<evidence type="ECO:0000256" key="9">
    <source>
        <dbReference type="ARBA" id="ARBA00022491"/>
    </source>
</evidence>
<keyword evidence="10" id="KW-0479">Metal-binding</keyword>
<dbReference type="Pfam" id="PF00850">
    <property type="entry name" value="Hist_deacetyl"/>
    <property type="match status" value="1"/>
</dbReference>
<keyword evidence="8" id="KW-0963">Cytoplasm</keyword>
<comment type="catalytic activity">
    <reaction evidence="21">
        <text>N(6)-acetyl-L-lysyl-[histone] + H2O = L-lysyl-[histone] + acetate</text>
        <dbReference type="Rhea" id="RHEA:58196"/>
        <dbReference type="Rhea" id="RHEA-COMP:9845"/>
        <dbReference type="Rhea" id="RHEA-COMP:11338"/>
        <dbReference type="ChEBI" id="CHEBI:15377"/>
        <dbReference type="ChEBI" id="CHEBI:29969"/>
        <dbReference type="ChEBI" id="CHEBI:30089"/>
        <dbReference type="ChEBI" id="CHEBI:61930"/>
        <dbReference type="EC" id="3.5.1.98"/>
    </reaction>
    <physiologicalReaction direction="left-to-right" evidence="21">
        <dbReference type="Rhea" id="RHEA:58197"/>
    </physiologicalReaction>
</comment>
<dbReference type="PRINTS" id="PR01271">
    <property type="entry name" value="HISDACETLASE"/>
</dbReference>
<dbReference type="FunFam" id="3.40.800.20:FF:000006">
    <property type="entry name" value="Histone deacetylase 8"/>
    <property type="match status" value="1"/>
</dbReference>
<keyword evidence="13" id="KW-0805">Transcription regulation</keyword>
<feature type="compositionally biased region" description="Basic and acidic residues" evidence="22">
    <location>
        <begin position="54"/>
        <end position="68"/>
    </location>
</feature>
<evidence type="ECO:0000256" key="4">
    <source>
        <dbReference type="ARBA" id="ARBA00004496"/>
    </source>
</evidence>
<sequence>METDILDGVERDSTDIIDGVERDSKESLNSKSFDTLGPDENCVPTVLDFINKAPEHAESNIKSDKNDTNTENDQADRNTILEACETKLNSSTSSGKNENVEKSSEDLEFKPHTFLTNEKTILDHASVNVDDKDETCQKFPQETISSLTNEKTILDHASINVDDQDETYQKNLKDTIQPISSCSENQQSFDSLHLNVDDRILSSEKLQKAVDEIIEEDMEIDSSDVPHDQDKTDPCELLKDSSLCSNEVKYISGKDKVDKTEVKDDIYDIDNDVHQEATNTPSLQKLRKDQKNERSIFQSQDTSCQAAGDKTSDDSSIKQIKHIDTNLKPVSELGINKLEHSTQSKNSVDQTEKQRKEKLPNIVDKKNKSQKVVYVYSKELIQICDQMQKIPCRASMVHSLIEAYGLTRYMRVVEPREATEREVLAFHDLDYIEFIKKISNHDDSEKFEDEATHYGLSYDCPLQQGLYKYATMSSGATIVAAECLLQETCKVAINWCGGWHHAAKDHASGFCYINDIVLGILKLKEKYDRILYVDLDLHHGDGVEDAFSATSKVMTVSFHKYLTGFFPGTGSLEDIGIGKGQYYTVNVPLLDGIKDTEFTPLVCRILNKVKETFRPEVVVCQCGADGLAGDPMESFNLTHKGLGKCLYFLLQWNLPTLVLGGGGYNLSNTARCWAFLTALATGKQIPTEIPDHEYFIEYGPDYELEVYPGNRKNHNTAHYLRQVYGAVLNNISKICTEKC</sequence>
<name>A0A8S3SHG6_MYTED</name>
<dbReference type="Proteomes" id="UP000683360">
    <property type="component" value="Unassembled WGS sequence"/>
</dbReference>
<keyword evidence="12" id="KW-0156">Chromatin regulator</keyword>
<dbReference type="GO" id="GO:0141221">
    <property type="term" value="F:histone deacetylase activity, hydrolytic mechanism"/>
    <property type="evidence" value="ECO:0007669"/>
    <property type="project" value="UniProtKB-EC"/>
</dbReference>
<dbReference type="EMBL" id="CAJPWZ010001653">
    <property type="protein sequence ID" value="CAG2220212.1"/>
    <property type="molecule type" value="Genomic_DNA"/>
</dbReference>
<evidence type="ECO:0000256" key="18">
    <source>
        <dbReference type="ARBA" id="ARBA00042783"/>
    </source>
</evidence>
<evidence type="ECO:0000256" key="2">
    <source>
        <dbReference type="ARBA" id="ARBA00004123"/>
    </source>
</evidence>
<dbReference type="PRINTS" id="PR01270">
    <property type="entry name" value="HDASUPER"/>
</dbReference>
<comment type="catalytic activity">
    <reaction evidence="19">
        <text>N(6)-acetyl-L-lysyl-[protein] + H2O = L-lysyl-[protein] + acetate</text>
        <dbReference type="Rhea" id="RHEA:58108"/>
        <dbReference type="Rhea" id="RHEA-COMP:9752"/>
        <dbReference type="Rhea" id="RHEA-COMP:10731"/>
        <dbReference type="ChEBI" id="CHEBI:15377"/>
        <dbReference type="ChEBI" id="CHEBI:29969"/>
        <dbReference type="ChEBI" id="CHEBI:30089"/>
        <dbReference type="ChEBI" id="CHEBI:61930"/>
    </reaction>
    <physiologicalReaction direction="left-to-right" evidence="19">
        <dbReference type="Rhea" id="RHEA:58109"/>
    </physiologicalReaction>
</comment>
<dbReference type="OrthoDB" id="73273at2759"/>
<dbReference type="GO" id="GO:0031507">
    <property type="term" value="P:heterochromatin formation"/>
    <property type="evidence" value="ECO:0007669"/>
    <property type="project" value="TreeGrafter"/>
</dbReference>
<comment type="catalytic activity">
    <reaction evidence="20">
        <text>N(6)-(2E)-butenoyl-L-lysyl-[protein] + H2O = (2E)-2-butenoate + L-lysyl-[protein]</text>
        <dbReference type="Rhea" id="RHEA:69172"/>
        <dbReference type="Rhea" id="RHEA-COMP:9752"/>
        <dbReference type="Rhea" id="RHEA-COMP:13707"/>
        <dbReference type="ChEBI" id="CHEBI:15377"/>
        <dbReference type="ChEBI" id="CHEBI:29969"/>
        <dbReference type="ChEBI" id="CHEBI:35899"/>
        <dbReference type="ChEBI" id="CHEBI:137954"/>
    </reaction>
    <physiologicalReaction direction="left-to-right" evidence="20">
        <dbReference type="Rhea" id="RHEA:69173"/>
    </physiologicalReaction>
</comment>